<proteinExistence type="predicted"/>
<protein>
    <submittedName>
        <fullName evidence="1">Tripartite motif protein</fullName>
    </submittedName>
</protein>
<evidence type="ECO:0000313" key="2">
    <source>
        <dbReference type="Proteomes" id="UP001056978"/>
    </source>
</evidence>
<dbReference type="Proteomes" id="UP001056978">
    <property type="component" value="Chromosome 14"/>
</dbReference>
<organism evidence="1 2">
    <name type="scientific">Plasmodium brasilianum</name>
    <dbReference type="NCBI Taxonomy" id="5824"/>
    <lineage>
        <taxon>Eukaryota</taxon>
        <taxon>Sar</taxon>
        <taxon>Alveolata</taxon>
        <taxon>Apicomplexa</taxon>
        <taxon>Aconoidasida</taxon>
        <taxon>Haemosporida</taxon>
        <taxon>Plasmodiidae</taxon>
        <taxon>Plasmodium</taxon>
        <taxon>Plasmodium (Plasmodium)</taxon>
    </lineage>
</organism>
<gene>
    <name evidence="1" type="ORF">MKS88_005326</name>
</gene>
<name>A0ACB9Y1G9_PLABR</name>
<comment type="caution">
    <text evidence="1">The sequence shown here is derived from an EMBL/GenBank/DDBJ whole genome shotgun (WGS) entry which is preliminary data.</text>
</comment>
<dbReference type="EMBL" id="CM043782">
    <property type="protein sequence ID" value="KAI4834651.1"/>
    <property type="molecule type" value="Genomic_DNA"/>
</dbReference>
<sequence length="766" mass="89972">MNNMSSSNEVIKLKSEHSSDISEKCSEEFEEEGEEGSEKELCEVDNEHVRTYRCANCSREVEDVLILSCKHLICLICASIQLQKKYENFLKTCSKEKSVKKKVENYKIEECFVNPQNAKNERMNSSEIEMIFKKEKLGYITCFLCNIKNKLTLDTVELLTKVGLFSSDVLNVHTFYFNFLSNNEEQKNKIINEEDVKKLSVTFNDTLNIDVLKNENLKKLLVASSKYKYLDEHTDDLNRYSYICNICSFNEAKIYCKDCVEYLCEECCSSIHDNDVLNKLNCENRKIHNYYEIDKKGIHLKKIAKCPKKFLNVTGDDIEILTNMEEESFHENSAKKKYKVYDDDDYSDFDKYDEKHFYERKKMLIDKEGKKKNNLRISEKLNNLVEDLKNASSYDSENSSIMGTIGSSTGMGEYLKGTKKKEKIRKERLSDRCSGRRKKKKKKKKKTEKLFDKRSSIVQNEKRYDIQEETEKYGNVCLLSNSSVCRVDISSSDDSCLYSNNSSEREICITNVKANTLNNGANKIITDSSINNKNFTTIENIRCNQHYNYPIQYFCHTCCSKCFCSECAINGIHTTDCNIENINTAFITVLNNYLIQWNEIISDLINDLERNFYESLQDTKNDWSSILSECYYDLNSKISYINNNLRKKEKEIFEQFDLYMNNFKKENLEYIQLLNYKYEDIERTINIIRDNKFQNNPIDIIKFYRENIDVIDKTILLNNDFKPIEELSKIRESKIFYMNLYSSQIISYLRYLQNFLKPNNLVSSVS</sequence>
<evidence type="ECO:0000313" key="1">
    <source>
        <dbReference type="EMBL" id="KAI4834651.1"/>
    </source>
</evidence>
<accession>A0ACB9Y1G9</accession>
<keyword evidence="2" id="KW-1185">Reference proteome</keyword>
<reference evidence="1" key="1">
    <citation type="submission" date="2022-06" db="EMBL/GenBank/DDBJ databases">
        <title>The First Complete Genome of the Simian Malaria Parasite Plasmodium brasilianum.</title>
        <authorList>
            <person name="Bajic M."/>
            <person name="Ravishankar S."/>
        </authorList>
    </citation>
    <scope>NUCLEOTIDE SEQUENCE</scope>
    <source>
        <strain evidence="1">Bolivian I</strain>
    </source>
</reference>